<dbReference type="Proteomes" id="UP000501076">
    <property type="component" value="Chromosome"/>
</dbReference>
<dbReference type="AlphaFoldDB" id="A0A6M6DS61"/>
<evidence type="ECO:0000313" key="3">
    <source>
        <dbReference type="Proteomes" id="UP000501076"/>
    </source>
</evidence>
<sequence length="72" mass="7798">MIFIPILSLIIGLYLLVSGILIIIRDKNTREKTKKALVFLAVASDIATDPVLSSGFRIMLGAVLLLAGFILL</sequence>
<keyword evidence="1" id="KW-1133">Transmembrane helix</keyword>
<evidence type="ECO:0000313" key="2">
    <source>
        <dbReference type="EMBL" id="QJX76226.1"/>
    </source>
</evidence>
<name>A0A6M6DS61_PRIMG</name>
<accession>A0A6M6DS61</accession>
<organism evidence="2 3">
    <name type="scientific">Priestia megaterium</name>
    <name type="common">Bacillus megaterium</name>
    <dbReference type="NCBI Taxonomy" id="1404"/>
    <lineage>
        <taxon>Bacteria</taxon>
        <taxon>Bacillati</taxon>
        <taxon>Bacillota</taxon>
        <taxon>Bacilli</taxon>
        <taxon>Bacillales</taxon>
        <taxon>Bacillaceae</taxon>
        <taxon>Priestia</taxon>
    </lineage>
</organism>
<protein>
    <submittedName>
        <fullName evidence="2">Uncharacterized protein</fullName>
    </submittedName>
</protein>
<reference evidence="2 3" key="1">
    <citation type="submission" date="2019-10" db="EMBL/GenBank/DDBJ databases">
        <title>Complete genome sequences for adaption low water activity.</title>
        <authorList>
            <person name="Zhao L."/>
            <person name="Zhong J."/>
        </authorList>
    </citation>
    <scope>NUCLEOTIDE SEQUENCE [LARGE SCALE GENOMIC DNA]</scope>
    <source>
        <strain evidence="2 3">FDU301</strain>
    </source>
</reference>
<keyword evidence="1" id="KW-0812">Transmembrane</keyword>
<feature type="transmembrane region" description="Helical" evidence="1">
    <location>
        <begin position="36"/>
        <end position="69"/>
    </location>
</feature>
<feature type="transmembrane region" description="Helical" evidence="1">
    <location>
        <begin position="6"/>
        <end position="24"/>
    </location>
</feature>
<dbReference type="RefSeq" id="WP_171776765.1">
    <property type="nucleotide sequence ID" value="NZ_CP045272.1"/>
</dbReference>
<gene>
    <name evidence="2" type="ORF">FDZ14_08430</name>
</gene>
<evidence type="ECO:0000256" key="1">
    <source>
        <dbReference type="SAM" id="Phobius"/>
    </source>
</evidence>
<proteinExistence type="predicted"/>
<dbReference type="EMBL" id="CP045272">
    <property type="protein sequence ID" value="QJX76226.1"/>
    <property type="molecule type" value="Genomic_DNA"/>
</dbReference>
<keyword evidence="1" id="KW-0472">Membrane</keyword>